<gene>
    <name evidence="2" type="ORF">BZG36_04076</name>
</gene>
<feature type="region of interest" description="Disordered" evidence="1">
    <location>
        <begin position="84"/>
        <end position="104"/>
    </location>
</feature>
<sequence>MTTEPLDQSDAATSTLTPSKSPLHVISTPVTDHPLTQSHTSEPVEYPFPKPELYIDRVYSAPHQPHTTLDIPEAEEAASIHSNESYSGDEVYQSDEEHVQAPTRPNYWRGEYNAWRGTFQKWAGQAMGNQVLMSKADLLIHQGRQEVEAAKEEEEMRVDRRENN</sequence>
<name>A0A261XXS7_9FUNG</name>
<evidence type="ECO:0000256" key="1">
    <source>
        <dbReference type="SAM" id="MobiDB-lite"/>
    </source>
</evidence>
<dbReference type="EMBL" id="MVBO01000100">
    <property type="protein sequence ID" value="OZJ03170.1"/>
    <property type="molecule type" value="Genomic_DNA"/>
</dbReference>
<dbReference type="Proteomes" id="UP000242875">
    <property type="component" value="Unassembled WGS sequence"/>
</dbReference>
<feature type="region of interest" description="Disordered" evidence="1">
    <location>
        <begin position="1"/>
        <end position="47"/>
    </location>
</feature>
<evidence type="ECO:0000313" key="3">
    <source>
        <dbReference type="Proteomes" id="UP000242875"/>
    </source>
</evidence>
<evidence type="ECO:0000313" key="2">
    <source>
        <dbReference type="EMBL" id="OZJ03170.1"/>
    </source>
</evidence>
<protein>
    <submittedName>
        <fullName evidence="2">Uncharacterized protein</fullName>
    </submittedName>
</protein>
<feature type="compositionally biased region" description="Polar residues" evidence="1">
    <location>
        <begin position="28"/>
        <end position="41"/>
    </location>
</feature>
<proteinExistence type="predicted"/>
<reference evidence="2 3" key="1">
    <citation type="journal article" date="2017" name="Mycologia">
        <title>Bifiguratus adelaidae, gen. et sp. nov., a new member of Mucoromycotina in endophytic and soil-dwelling habitats.</title>
        <authorList>
            <person name="Torres-Cruz T.J."/>
            <person name="Billingsley Tobias T.L."/>
            <person name="Almatruk M."/>
            <person name="Hesse C."/>
            <person name="Kuske C.R."/>
            <person name="Desiro A."/>
            <person name="Benucci G.M."/>
            <person name="Bonito G."/>
            <person name="Stajich J.E."/>
            <person name="Dunlap C."/>
            <person name="Arnold A.E."/>
            <person name="Porras-Alfaro A."/>
        </authorList>
    </citation>
    <scope>NUCLEOTIDE SEQUENCE [LARGE SCALE GENOMIC DNA]</scope>
    <source>
        <strain evidence="2 3">AZ0501</strain>
    </source>
</reference>
<comment type="caution">
    <text evidence="2">The sequence shown here is derived from an EMBL/GenBank/DDBJ whole genome shotgun (WGS) entry which is preliminary data.</text>
</comment>
<dbReference type="AlphaFoldDB" id="A0A261XXS7"/>
<accession>A0A261XXS7</accession>
<organism evidence="2 3">
    <name type="scientific">Bifiguratus adelaidae</name>
    <dbReference type="NCBI Taxonomy" id="1938954"/>
    <lineage>
        <taxon>Eukaryota</taxon>
        <taxon>Fungi</taxon>
        <taxon>Fungi incertae sedis</taxon>
        <taxon>Mucoromycota</taxon>
        <taxon>Mucoromycotina</taxon>
        <taxon>Endogonomycetes</taxon>
        <taxon>Endogonales</taxon>
        <taxon>Endogonales incertae sedis</taxon>
        <taxon>Bifiguratus</taxon>
    </lineage>
</organism>
<feature type="compositionally biased region" description="Polar residues" evidence="1">
    <location>
        <begin position="1"/>
        <end position="20"/>
    </location>
</feature>
<keyword evidence="3" id="KW-1185">Reference proteome</keyword>